<dbReference type="EMBL" id="JABCRI010000015">
    <property type="protein sequence ID" value="KAF8393630.1"/>
    <property type="molecule type" value="Genomic_DNA"/>
</dbReference>
<dbReference type="OMA" id="IFMETSF"/>
<comment type="caution">
    <text evidence="1">The sequence shown here is derived from an EMBL/GenBank/DDBJ whole genome shotgun (WGS) entry which is preliminary data.</text>
</comment>
<dbReference type="Proteomes" id="UP000655225">
    <property type="component" value="Unassembled WGS sequence"/>
</dbReference>
<name>A0A834YUF4_TETSI</name>
<dbReference type="PANTHER" id="PTHR34788">
    <property type="entry name" value="F15I1.22"/>
    <property type="match status" value="1"/>
</dbReference>
<proteinExistence type="predicted"/>
<sequence length="115" mass="13730">MAYNGDTHQNLTQTHRSTSFRWPNRWIILTRRRNVPSIRLGGKKRRRRLYSPRIRLRWLKQRYTCMLKKMKDYSRSVMKDLMEASATLESVQQRVMMDAYFAVPGMGISFANFPA</sequence>
<evidence type="ECO:0000313" key="2">
    <source>
        <dbReference type="Proteomes" id="UP000655225"/>
    </source>
</evidence>
<gene>
    <name evidence="1" type="ORF">HHK36_021875</name>
</gene>
<evidence type="ECO:0000313" key="1">
    <source>
        <dbReference type="EMBL" id="KAF8393630.1"/>
    </source>
</evidence>
<organism evidence="1 2">
    <name type="scientific">Tetracentron sinense</name>
    <name type="common">Spur-leaf</name>
    <dbReference type="NCBI Taxonomy" id="13715"/>
    <lineage>
        <taxon>Eukaryota</taxon>
        <taxon>Viridiplantae</taxon>
        <taxon>Streptophyta</taxon>
        <taxon>Embryophyta</taxon>
        <taxon>Tracheophyta</taxon>
        <taxon>Spermatophyta</taxon>
        <taxon>Magnoliopsida</taxon>
        <taxon>Trochodendrales</taxon>
        <taxon>Trochodendraceae</taxon>
        <taxon>Tetracentron</taxon>
    </lineage>
</organism>
<reference evidence="1 2" key="1">
    <citation type="submission" date="2020-04" db="EMBL/GenBank/DDBJ databases">
        <title>Plant Genome Project.</title>
        <authorList>
            <person name="Zhang R.-G."/>
        </authorList>
    </citation>
    <scope>NUCLEOTIDE SEQUENCE [LARGE SCALE GENOMIC DNA]</scope>
    <source>
        <strain evidence="1">YNK0</strain>
        <tissue evidence="1">Leaf</tissue>
    </source>
</reference>
<dbReference type="OrthoDB" id="1937329at2759"/>
<protein>
    <submittedName>
        <fullName evidence="1">Uncharacterized protein</fullName>
    </submittedName>
</protein>
<dbReference type="AlphaFoldDB" id="A0A834YUF4"/>
<dbReference type="PANTHER" id="PTHR34788:SF4">
    <property type="entry name" value="F15I1.22"/>
    <property type="match status" value="1"/>
</dbReference>
<keyword evidence="2" id="KW-1185">Reference proteome</keyword>
<accession>A0A834YUF4</accession>